<dbReference type="GO" id="GO:0006351">
    <property type="term" value="P:DNA-templated transcription"/>
    <property type="evidence" value="ECO:0007669"/>
    <property type="project" value="InterPro"/>
</dbReference>
<dbReference type="GO" id="GO:0000976">
    <property type="term" value="F:transcription cis-regulatory region binding"/>
    <property type="evidence" value="ECO:0007669"/>
    <property type="project" value="TreeGrafter"/>
</dbReference>
<organism evidence="9 10">
    <name type="scientific">Pseudomicrostroma glucosiphilum</name>
    <dbReference type="NCBI Taxonomy" id="1684307"/>
    <lineage>
        <taxon>Eukaryota</taxon>
        <taxon>Fungi</taxon>
        <taxon>Dikarya</taxon>
        <taxon>Basidiomycota</taxon>
        <taxon>Ustilaginomycotina</taxon>
        <taxon>Exobasidiomycetes</taxon>
        <taxon>Microstromatales</taxon>
        <taxon>Microstromatales incertae sedis</taxon>
        <taxon>Pseudomicrostroma</taxon>
    </lineage>
</organism>
<feature type="compositionally biased region" description="Gly residues" evidence="7">
    <location>
        <begin position="1190"/>
        <end position="1212"/>
    </location>
</feature>
<dbReference type="GO" id="GO:0005634">
    <property type="term" value="C:nucleus"/>
    <property type="evidence" value="ECO:0007669"/>
    <property type="project" value="UniProtKB-SubCell"/>
</dbReference>
<feature type="region of interest" description="Disordered" evidence="7">
    <location>
        <begin position="256"/>
        <end position="285"/>
    </location>
</feature>
<feature type="domain" description="Zn(2)-C6 fungal-type" evidence="8">
    <location>
        <begin position="196"/>
        <end position="228"/>
    </location>
</feature>
<feature type="region of interest" description="Disordered" evidence="7">
    <location>
        <begin position="1040"/>
        <end position="1078"/>
    </location>
</feature>
<evidence type="ECO:0000313" key="9">
    <source>
        <dbReference type="EMBL" id="PWN17830.1"/>
    </source>
</evidence>
<feature type="compositionally biased region" description="Polar residues" evidence="7">
    <location>
        <begin position="77"/>
        <end position="86"/>
    </location>
</feature>
<feature type="region of interest" description="Disordered" evidence="7">
    <location>
        <begin position="320"/>
        <end position="494"/>
    </location>
</feature>
<dbReference type="InterPro" id="IPR051089">
    <property type="entry name" value="prtT"/>
</dbReference>
<dbReference type="Proteomes" id="UP000245942">
    <property type="component" value="Unassembled WGS sequence"/>
</dbReference>
<dbReference type="Pfam" id="PF00172">
    <property type="entry name" value="Zn_clus"/>
    <property type="match status" value="1"/>
</dbReference>
<evidence type="ECO:0000259" key="8">
    <source>
        <dbReference type="PROSITE" id="PS50048"/>
    </source>
</evidence>
<dbReference type="CDD" id="cd00067">
    <property type="entry name" value="GAL4"/>
    <property type="match status" value="1"/>
</dbReference>
<feature type="region of interest" description="Disordered" evidence="7">
    <location>
        <begin position="1119"/>
        <end position="1226"/>
    </location>
</feature>
<feature type="compositionally biased region" description="Gly residues" evidence="7">
    <location>
        <begin position="1063"/>
        <end position="1075"/>
    </location>
</feature>
<evidence type="ECO:0000256" key="5">
    <source>
        <dbReference type="ARBA" id="ARBA00023163"/>
    </source>
</evidence>
<feature type="compositionally biased region" description="Gly residues" evidence="7">
    <location>
        <begin position="1140"/>
        <end position="1151"/>
    </location>
</feature>
<dbReference type="SMART" id="SM00906">
    <property type="entry name" value="Fungal_trans"/>
    <property type="match status" value="1"/>
</dbReference>
<dbReference type="InterPro" id="IPR036864">
    <property type="entry name" value="Zn2-C6_fun-type_DNA-bd_sf"/>
</dbReference>
<dbReference type="STRING" id="1684307.A0A316TXC6"/>
<dbReference type="SMART" id="SM00066">
    <property type="entry name" value="GAL4"/>
    <property type="match status" value="1"/>
</dbReference>
<keyword evidence="6" id="KW-0539">Nucleus</keyword>
<dbReference type="SUPFAM" id="SSF57701">
    <property type="entry name" value="Zn2/Cys6 DNA-binding domain"/>
    <property type="match status" value="1"/>
</dbReference>
<dbReference type="InterPro" id="IPR001138">
    <property type="entry name" value="Zn2Cys6_DnaBD"/>
</dbReference>
<feature type="region of interest" description="Disordered" evidence="7">
    <location>
        <begin position="1"/>
        <end position="201"/>
    </location>
</feature>
<feature type="compositionally biased region" description="Polar residues" evidence="7">
    <location>
        <begin position="980"/>
        <end position="1001"/>
    </location>
</feature>
<name>A0A316TXC6_9BASI</name>
<keyword evidence="10" id="KW-1185">Reference proteome</keyword>
<feature type="region of interest" description="Disordered" evidence="7">
    <location>
        <begin position="969"/>
        <end position="1002"/>
    </location>
</feature>
<keyword evidence="3" id="KW-0805">Transcription regulation</keyword>
<dbReference type="GO" id="GO:0000981">
    <property type="term" value="F:DNA-binding transcription factor activity, RNA polymerase II-specific"/>
    <property type="evidence" value="ECO:0007669"/>
    <property type="project" value="InterPro"/>
</dbReference>
<dbReference type="PROSITE" id="PS00463">
    <property type="entry name" value="ZN2_CY6_FUNGAL_1"/>
    <property type="match status" value="1"/>
</dbReference>
<evidence type="ECO:0000256" key="6">
    <source>
        <dbReference type="ARBA" id="ARBA00023242"/>
    </source>
</evidence>
<protein>
    <recommendedName>
        <fullName evidence="8">Zn(2)-C6 fungal-type domain-containing protein</fullName>
    </recommendedName>
</protein>
<keyword evidence="2" id="KW-0479">Metal-binding</keyword>
<evidence type="ECO:0000256" key="4">
    <source>
        <dbReference type="ARBA" id="ARBA00023125"/>
    </source>
</evidence>
<dbReference type="PROSITE" id="PS50048">
    <property type="entry name" value="ZN2_CY6_FUNGAL_2"/>
    <property type="match status" value="1"/>
</dbReference>
<sequence length="1238" mass="130940">MYHSRQGIAAGNGNGNNGGAGPSGSTSSLPAFSHPHSGIRTPPNGHSPHASPYATPAPVYQYTSMSRGGSVMAGGTWTPTESNTPRGSGPHANVKSEDEMDEDEDDEDEDDDEDDDDDDDDDLGDGDEDGESGQANGSQRKRKRDGSNGASGQNRRLQNSQRQDSTNRSASGMSPDRSEQDQSGSRNPKPPRGSKACTHCRKLKMRCTGGENGPPCDRCKHSGYVCHFEESNRGKKAAASAAAAAKARAERAAVANASTQALPEEQGSPNNSFSAAGLKGAGKAKGKQSNVDLAKSLEKMEATLNTVLRSIRDPAHAHSLGHASGMLTRPQSPVREILPPTPAGTSSRRGLMDPPTSIAPSQLTASGGGPAGMIHPSQTHTQAKYASMAPGLVSSSASGSSASRLRRPPSPRLHSLPPDSMNPLGLLAEASLGNQMSSMRRSKQDSRGGGTAADGKGGRPDTSGSKEGEGEGADGDAQGGKAGSKVKRKGSLSDEPALGVASKTYFRPGPMSMLPLRKVIIDRELPPELLTSGTVSDKEVLDLFSIFFHNCDQHIVLLDPEWHTPQFVCGRSPFLFTVILAIASRYYTARPDLHTKCLQQATKEAFRCLEKGYKSVEIVQAFLLLTMWGQPAKRFEEDKSWIFAGIAFRVATDLNLHRKSVASLPGHPRTDDPTVLEREKEIRNRERTWIFCFVVDRSLSSQMGKPSMIREDYIIRNSRAWALDRLAQPADVALSAISEFVRLTSRQIDLLYSSVSSVTGLNADLDFSNMIRIFYEQMEEWRHFWGARGLVVGDSRNRFPAIPPIDETLSPREIEICQLFAAANRPIPPSDDADHTMRTLYYLIQQAPLRYHYASLTVHSFGLQFGSSMDRGLYFYKCYDAAKALFYAARDGMRPILRYAPDTQILLLSFALVFMLKLTRPTFSNYADCDEIFGLVEEGADMLVDVAAGPTHTPALYGRFLRSTLAHAKAEKQGRGTGAGSTYSRFPSRAVSPNAQQQSAPGVNIADLTRGLNEANGHNGYSNGNNDPASASAAFSIGDSAADPMLGTGPGGRTTARNSPIGGEQGGPDLSGGTGLPFNASTMFPSASSTTMDSSSLMLDNVWWSQLVPAGLGGPLDGLNGGIDMQPASVPSDDSVGATPGSGHGGHSGSGGDHHDAFPGLTDDTSSGYHGAGTGVTRPSSPHGDDSTSGAGGGGGSGHAGSGGAGGGGGGGKGKDSSSGVLNQFGPGYLSFDFSHGF</sequence>
<keyword evidence="5" id="KW-0804">Transcription</keyword>
<evidence type="ECO:0000256" key="7">
    <source>
        <dbReference type="SAM" id="MobiDB-lite"/>
    </source>
</evidence>
<feature type="compositionally biased region" description="Acidic residues" evidence="7">
    <location>
        <begin position="98"/>
        <end position="131"/>
    </location>
</feature>
<gene>
    <name evidence="9" type="ORF">BCV69DRAFT_285712</name>
</gene>
<accession>A0A316TXC6</accession>
<feature type="compositionally biased region" description="Basic and acidic residues" evidence="7">
    <location>
        <begin position="456"/>
        <end position="469"/>
    </location>
</feature>
<evidence type="ECO:0000256" key="1">
    <source>
        <dbReference type="ARBA" id="ARBA00004123"/>
    </source>
</evidence>
<feature type="compositionally biased region" description="Low complexity" evidence="7">
    <location>
        <begin position="390"/>
        <end position="403"/>
    </location>
</feature>
<dbReference type="RefSeq" id="XP_025344990.1">
    <property type="nucleotide sequence ID" value="XM_025493480.1"/>
</dbReference>
<dbReference type="Pfam" id="PF04082">
    <property type="entry name" value="Fungal_trans"/>
    <property type="match status" value="1"/>
</dbReference>
<dbReference type="GeneID" id="37015214"/>
<dbReference type="CDD" id="cd12148">
    <property type="entry name" value="fungal_TF_MHR"/>
    <property type="match status" value="1"/>
</dbReference>
<feature type="compositionally biased region" description="Gly residues" evidence="7">
    <location>
        <begin position="10"/>
        <end position="22"/>
    </location>
</feature>
<dbReference type="PANTHER" id="PTHR31845">
    <property type="entry name" value="FINGER DOMAIN PROTEIN, PUTATIVE-RELATED"/>
    <property type="match status" value="1"/>
</dbReference>
<dbReference type="EMBL" id="KZ819340">
    <property type="protein sequence ID" value="PWN17830.1"/>
    <property type="molecule type" value="Genomic_DNA"/>
</dbReference>
<dbReference type="InterPro" id="IPR007219">
    <property type="entry name" value="XnlR_reg_dom"/>
</dbReference>
<dbReference type="GO" id="GO:0008270">
    <property type="term" value="F:zinc ion binding"/>
    <property type="evidence" value="ECO:0007669"/>
    <property type="project" value="InterPro"/>
</dbReference>
<evidence type="ECO:0000313" key="10">
    <source>
        <dbReference type="Proteomes" id="UP000245942"/>
    </source>
</evidence>
<dbReference type="Gene3D" id="4.10.240.10">
    <property type="entry name" value="Zn(2)-C6 fungal-type DNA-binding domain"/>
    <property type="match status" value="1"/>
</dbReference>
<dbReference type="AlphaFoldDB" id="A0A316TXC6"/>
<feature type="compositionally biased region" description="Polar residues" evidence="7">
    <location>
        <begin position="148"/>
        <end position="172"/>
    </location>
</feature>
<keyword evidence="4" id="KW-0238">DNA-binding</keyword>
<reference evidence="9 10" key="1">
    <citation type="journal article" date="2018" name="Mol. Biol. Evol.">
        <title>Broad Genomic Sampling Reveals a Smut Pathogenic Ancestry of the Fungal Clade Ustilaginomycotina.</title>
        <authorList>
            <person name="Kijpornyongpan T."/>
            <person name="Mondo S.J."/>
            <person name="Barry K."/>
            <person name="Sandor L."/>
            <person name="Lee J."/>
            <person name="Lipzen A."/>
            <person name="Pangilinan J."/>
            <person name="LaButti K."/>
            <person name="Hainaut M."/>
            <person name="Henrissat B."/>
            <person name="Grigoriev I.V."/>
            <person name="Spatafora J.W."/>
            <person name="Aime M.C."/>
        </authorList>
    </citation>
    <scope>NUCLEOTIDE SEQUENCE [LARGE SCALE GENOMIC DNA]</scope>
    <source>
        <strain evidence="9 10">MCA 4718</strain>
    </source>
</reference>
<comment type="subcellular location">
    <subcellularLocation>
        <location evidence="1">Nucleus</location>
    </subcellularLocation>
</comment>
<evidence type="ECO:0000256" key="2">
    <source>
        <dbReference type="ARBA" id="ARBA00022723"/>
    </source>
</evidence>
<evidence type="ECO:0000256" key="3">
    <source>
        <dbReference type="ARBA" id="ARBA00023015"/>
    </source>
</evidence>
<dbReference type="PANTHER" id="PTHR31845:SF19">
    <property type="entry name" value="TRANSCRIPTION FACTOR DOMAIN-CONTAINING PROTEIN"/>
    <property type="match status" value="1"/>
</dbReference>
<proteinExistence type="predicted"/>
<dbReference type="OrthoDB" id="3429912at2759"/>